<comment type="function">
    <text evidence="9">Subunit b, of the mitochondrial membrane ATP synthase complex (F(1)F(0) ATP synthase or Complex V) that produces ATP from ADP in the presence of a proton gradient across the membrane which is generated by electron transport complexes of the respiratory chain. ATP synthase complex consist of a soluble F(1) head domain - the catalytic core - and a membrane F(1) domain - the membrane proton channel. These two domains are linked by a central stalk rotating inside the F(1) region and a stationary peripheral stalk. During catalysis, ATP synthesis in the catalytic domain of F(1) is coupled via a rotary mechanism of the central stalk subunits to proton translocation. In vivo, can only synthesize ATP although its ATP hydrolase activity can be activated artificially in vitro. Part of the complex F(0) domain. Part of the complex F(0) domain and the peripheric stalk, which acts as a stator to hold the catalytic alpha(3)beta(3) subcomplex and subunit a/ATP6 static relative to the rotary elements.</text>
</comment>
<keyword evidence="2 9" id="KW-0813">Transport</keyword>
<name>A0A3S5FDY3_9PLAT</name>
<evidence type="ECO:0000256" key="2">
    <source>
        <dbReference type="ARBA" id="ARBA00022448"/>
    </source>
</evidence>
<protein>
    <recommendedName>
        <fullName evidence="9">ATP synthase subunit b</fullName>
    </recommendedName>
</protein>
<evidence type="ECO:0000256" key="7">
    <source>
        <dbReference type="ARBA" id="ARBA00023128"/>
    </source>
</evidence>
<dbReference type="PANTHER" id="PTHR12733">
    <property type="entry name" value="MITOCHONDRIAL ATP SYNTHASE B CHAIN"/>
    <property type="match status" value="1"/>
</dbReference>
<comment type="similarity">
    <text evidence="1 9">Belongs to the eukaryotic ATPase B chain family.</text>
</comment>
<feature type="transmembrane region" description="Helical" evidence="10">
    <location>
        <begin position="117"/>
        <end position="138"/>
    </location>
</feature>
<dbReference type="SUPFAM" id="SSF161060">
    <property type="entry name" value="ATP synthase B chain-like"/>
    <property type="match status" value="1"/>
</dbReference>
<dbReference type="Pfam" id="PF05405">
    <property type="entry name" value="Mt_ATP-synt_B"/>
    <property type="match status" value="1"/>
</dbReference>
<evidence type="ECO:0000313" key="11">
    <source>
        <dbReference type="EMBL" id="VEL21888.1"/>
    </source>
</evidence>
<keyword evidence="6 9" id="KW-0406">Ion transport</keyword>
<dbReference type="GO" id="GO:0005743">
    <property type="term" value="C:mitochondrial inner membrane"/>
    <property type="evidence" value="ECO:0007669"/>
    <property type="project" value="UniProtKB-SubCell"/>
</dbReference>
<evidence type="ECO:0000256" key="10">
    <source>
        <dbReference type="SAM" id="Phobius"/>
    </source>
</evidence>
<keyword evidence="10" id="KW-1133">Transmembrane helix</keyword>
<evidence type="ECO:0000256" key="8">
    <source>
        <dbReference type="ARBA" id="ARBA00023136"/>
    </source>
</evidence>
<dbReference type="GO" id="GO:0045259">
    <property type="term" value="C:proton-transporting ATP synthase complex"/>
    <property type="evidence" value="ECO:0007669"/>
    <property type="project" value="UniProtKB-KW"/>
</dbReference>
<proteinExistence type="inferred from homology"/>
<comment type="caution">
    <text evidence="11">The sequence shown here is derived from an EMBL/GenBank/DDBJ whole genome shotgun (WGS) entry which is preliminary data.</text>
</comment>
<comment type="subcellular location">
    <subcellularLocation>
        <location evidence="9">Mitochondrion</location>
    </subcellularLocation>
    <subcellularLocation>
        <location evidence="9">Mitochondrion inner membrane</location>
    </subcellularLocation>
</comment>
<keyword evidence="3 9" id="KW-0138">CF(0)</keyword>
<keyword evidence="4 9" id="KW-0375">Hydrogen ion transport</keyword>
<keyword evidence="12" id="KW-1185">Reference proteome</keyword>
<dbReference type="PANTHER" id="PTHR12733:SF3">
    <property type="entry name" value="ATP SYNTHASE F(0) COMPLEX SUBUNIT B1, MITOCHONDRIAL"/>
    <property type="match status" value="1"/>
</dbReference>
<evidence type="ECO:0000313" key="12">
    <source>
        <dbReference type="Proteomes" id="UP000784294"/>
    </source>
</evidence>
<dbReference type="GO" id="GO:0046933">
    <property type="term" value="F:proton-transporting ATP synthase activity, rotational mechanism"/>
    <property type="evidence" value="ECO:0007669"/>
    <property type="project" value="TreeGrafter"/>
</dbReference>
<dbReference type="Gene3D" id="1.20.5.2210">
    <property type="match status" value="1"/>
</dbReference>
<organism evidence="11 12">
    <name type="scientific">Protopolystoma xenopodis</name>
    <dbReference type="NCBI Taxonomy" id="117903"/>
    <lineage>
        <taxon>Eukaryota</taxon>
        <taxon>Metazoa</taxon>
        <taxon>Spiralia</taxon>
        <taxon>Lophotrochozoa</taxon>
        <taxon>Platyhelminthes</taxon>
        <taxon>Monogenea</taxon>
        <taxon>Polyopisthocotylea</taxon>
        <taxon>Polystomatidea</taxon>
        <taxon>Polystomatidae</taxon>
        <taxon>Protopolystoma</taxon>
    </lineage>
</organism>
<dbReference type="AlphaFoldDB" id="A0A3S5FDY3"/>
<evidence type="ECO:0000256" key="6">
    <source>
        <dbReference type="ARBA" id="ARBA00023065"/>
    </source>
</evidence>
<dbReference type="EMBL" id="CAAALY010053616">
    <property type="protein sequence ID" value="VEL21888.1"/>
    <property type="molecule type" value="Genomic_DNA"/>
</dbReference>
<gene>
    <name evidence="11" type="ORF">PXEA_LOCUS15328</name>
</gene>
<feature type="transmembrane region" description="Helical" evidence="10">
    <location>
        <begin position="91"/>
        <end position="111"/>
    </location>
</feature>
<keyword evidence="8 9" id="KW-0472">Membrane</keyword>
<evidence type="ECO:0000256" key="3">
    <source>
        <dbReference type="ARBA" id="ARBA00022547"/>
    </source>
</evidence>
<dbReference type="OrthoDB" id="67388at2759"/>
<dbReference type="InterPro" id="IPR008688">
    <property type="entry name" value="ATP_synth_Bsub_B/MI25"/>
</dbReference>
<dbReference type="InterPro" id="IPR013837">
    <property type="entry name" value="ATP_synth_F0_suB"/>
</dbReference>
<keyword evidence="7 9" id="KW-0496">Mitochondrion</keyword>
<keyword evidence="5 9" id="KW-0999">Mitochondrion inner membrane</keyword>
<keyword evidence="10" id="KW-0812">Transmembrane</keyword>
<evidence type="ECO:0000256" key="9">
    <source>
        <dbReference type="RuleBase" id="RU368017"/>
    </source>
</evidence>
<dbReference type="Proteomes" id="UP000784294">
    <property type="component" value="Unassembled WGS sequence"/>
</dbReference>
<comment type="subunit">
    <text evidence="9">F-type ATPases have 2 components, CF(1) - the catalytic core - and CF(0) - the membrane proton channel. CF(1) and CF(0) have multiple subunits.</text>
</comment>
<reference evidence="11" key="1">
    <citation type="submission" date="2018-11" db="EMBL/GenBank/DDBJ databases">
        <authorList>
            <consortium name="Pathogen Informatics"/>
        </authorList>
    </citation>
    <scope>NUCLEOTIDE SEQUENCE</scope>
</reference>
<evidence type="ECO:0000256" key="4">
    <source>
        <dbReference type="ARBA" id="ARBA00022781"/>
    </source>
</evidence>
<evidence type="ECO:0000256" key="5">
    <source>
        <dbReference type="ARBA" id="ARBA00022792"/>
    </source>
</evidence>
<sequence>MCCILKGNFQVSSVRASSAADKNIAVIKSSISEAEEFSKAYCEYADSTVNRWSKAKDIYYGKDRDLVNFPDKIPPKQPEMRWFFRKSWFDAFYNKTGATGPYIFLAVPTLALLSKELLVMNGEFGLAIIRGIAIYYLYNKYSPRVHKWLDDQIDPLAEKHYYGPIKVMKANLMNTIKTADDGIHSNSMVPKISEAKKENLQLQQESIYRERLVQVHRTVKQQLDYMVMHEAVKRRTQQEHLINWVMKRIHQSVTPQMEKDVLNSCIAQLKHISKAQPA</sequence>
<evidence type="ECO:0000256" key="1">
    <source>
        <dbReference type="ARBA" id="ARBA00007479"/>
    </source>
</evidence>
<accession>A0A3S5FDY3</accession>